<keyword evidence="1" id="KW-0812">Transmembrane</keyword>
<feature type="transmembrane region" description="Helical" evidence="1">
    <location>
        <begin position="126"/>
        <end position="146"/>
    </location>
</feature>
<evidence type="ECO:0000256" key="1">
    <source>
        <dbReference type="SAM" id="Phobius"/>
    </source>
</evidence>
<dbReference type="Proteomes" id="UP000680656">
    <property type="component" value="Chromosome"/>
</dbReference>
<feature type="transmembrane region" description="Helical" evidence="1">
    <location>
        <begin position="272"/>
        <end position="290"/>
    </location>
</feature>
<dbReference type="Pfam" id="PF00892">
    <property type="entry name" value="EamA"/>
    <property type="match status" value="2"/>
</dbReference>
<organism evidence="3 4">
    <name type="scientific">Methanospirillum purgamenti</name>
    <dbReference type="NCBI Taxonomy" id="2834276"/>
    <lineage>
        <taxon>Archaea</taxon>
        <taxon>Methanobacteriati</taxon>
        <taxon>Methanobacteriota</taxon>
        <taxon>Stenosarchaea group</taxon>
        <taxon>Methanomicrobia</taxon>
        <taxon>Methanomicrobiales</taxon>
        <taxon>Methanospirillaceae</taxon>
        <taxon>Methanospirillum</taxon>
    </lineage>
</organism>
<accession>A0A8E7AVB7</accession>
<dbReference type="EMBL" id="CP075546">
    <property type="protein sequence ID" value="QVV88237.1"/>
    <property type="molecule type" value="Genomic_DNA"/>
</dbReference>
<keyword evidence="1" id="KW-0472">Membrane</keyword>
<reference evidence="3 4" key="1">
    <citation type="submission" date="2021-05" db="EMBL/GenBank/DDBJ databases">
        <title>A novel Methanospirillum isolate from a pyrite-forming mixed culture.</title>
        <authorList>
            <person name="Bunk B."/>
            <person name="Sproer C."/>
            <person name="Spring S."/>
            <person name="Pester M."/>
        </authorList>
    </citation>
    <scope>NUCLEOTIDE SEQUENCE [LARGE SCALE GENOMIC DNA]</scope>
    <source>
        <strain evidence="3 4">J.3.6.1-F.2.7.3</strain>
    </source>
</reference>
<dbReference type="InterPro" id="IPR037185">
    <property type="entry name" value="EmrE-like"/>
</dbReference>
<gene>
    <name evidence="3" type="ORF">KHC33_13005</name>
</gene>
<evidence type="ECO:0000259" key="2">
    <source>
        <dbReference type="Pfam" id="PF00892"/>
    </source>
</evidence>
<protein>
    <submittedName>
        <fullName evidence="3">DMT family transporter</fullName>
    </submittedName>
</protein>
<dbReference type="KEGG" id="mrtj:KHC33_13005"/>
<proteinExistence type="predicted"/>
<evidence type="ECO:0000313" key="4">
    <source>
        <dbReference type="Proteomes" id="UP000680656"/>
    </source>
</evidence>
<dbReference type="GeneID" id="65098119"/>
<keyword evidence="4" id="KW-1185">Reference proteome</keyword>
<dbReference type="InterPro" id="IPR000620">
    <property type="entry name" value="EamA_dom"/>
</dbReference>
<feature type="transmembrane region" description="Helical" evidence="1">
    <location>
        <begin position="70"/>
        <end position="87"/>
    </location>
</feature>
<dbReference type="AlphaFoldDB" id="A0A8E7AVB7"/>
<dbReference type="SUPFAM" id="SSF103481">
    <property type="entry name" value="Multidrug resistance efflux transporter EmrE"/>
    <property type="match status" value="2"/>
</dbReference>
<feature type="domain" description="EamA" evidence="2">
    <location>
        <begin position="11"/>
        <end position="140"/>
    </location>
</feature>
<evidence type="ECO:0000313" key="3">
    <source>
        <dbReference type="EMBL" id="QVV88237.1"/>
    </source>
</evidence>
<keyword evidence="1" id="KW-1133">Transmembrane helix</keyword>
<feature type="transmembrane region" description="Helical" evidence="1">
    <location>
        <begin position="152"/>
        <end position="174"/>
    </location>
</feature>
<feature type="transmembrane region" description="Helical" evidence="1">
    <location>
        <begin position="186"/>
        <end position="206"/>
    </location>
</feature>
<sequence>MNIIRDPGPVYGQLLVVIGALLISLSPIFVVLSGVSASASAFYRMALSLPPLLLLLVYTRGRIWLGLRNCGIALLASIFYTLDLTFWHQSILLIGPGLATILGNFQVFVLAAFSVLVLHTRVTLRLILAIPVSIIGLYLICGVQWSSAADGFQLGVLLALTTAFWYGGYVLLLRLLQTSFDLEGKIANLCMISILTTIITGLVVIGSGDSFDVPGVDSWLYLIGYAVICQVIAWVLISAGLPHTVPIKVGLILLLQPAGAFIWDILIFRLPFTSVTLLGVVLTLGAIYLGSTSTSPDEKSVSG</sequence>
<name>A0A8E7AVB7_9EURY</name>
<feature type="transmembrane region" description="Helical" evidence="1">
    <location>
        <begin position="41"/>
        <end position="58"/>
    </location>
</feature>
<feature type="transmembrane region" description="Helical" evidence="1">
    <location>
        <begin position="12"/>
        <end position="35"/>
    </location>
</feature>
<dbReference type="PANTHER" id="PTHR22911">
    <property type="entry name" value="ACYL-MALONYL CONDENSING ENZYME-RELATED"/>
    <property type="match status" value="1"/>
</dbReference>
<feature type="transmembrane region" description="Helical" evidence="1">
    <location>
        <begin position="249"/>
        <end position="266"/>
    </location>
</feature>
<feature type="domain" description="EamA" evidence="2">
    <location>
        <begin position="154"/>
        <end position="289"/>
    </location>
</feature>
<dbReference type="RefSeq" id="WP_214419053.1">
    <property type="nucleotide sequence ID" value="NZ_CP075546.1"/>
</dbReference>
<feature type="transmembrane region" description="Helical" evidence="1">
    <location>
        <begin position="218"/>
        <end position="237"/>
    </location>
</feature>
<dbReference type="GO" id="GO:0016020">
    <property type="term" value="C:membrane"/>
    <property type="evidence" value="ECO:0007669"/>
    <property type="project" value="InterPro"/>
</dbReference>
<feature type="transmembrane region" description="Helical" evidence="1">
    <location>
        <begin position="93"/>
        <end position="119"/>
    </location>
</feature>